<dbReference type="Pfam" id="PF00932">
    <property type="entry name" value="LTD"/>
    <property type="match status" value="1"/>
</dbReference>
<protein>
    <recommendedName>
        <fullName evidence="3">LTD domain-containing protein</fullName>
    </recommendedName>
</protein>
<dbReference type="InterPro" id="IPR036415">
    <property type="entry name" value="Lamin_tail_dom_sf"/>
</dbReference>
<dbReference type="Proteomes" id="UP000177027">
    <property type="component" value="Unassembled WGS sequence"/>
</dbReference>
<keyword evidence="2" id="KW-0472">Membrane</keyword>
<dbReference type="PROSITE" id="PS51841">
    <property type="entry name" value="LTD"/>
    <property type="match status" value="1"/>
</dbReference>
<dbReference type="InterPro" id="IPR001322">
    <property type="entry name" value="Lamin_tail_dom"/>
</dbReference>
<feature type="domain" description="LTD" evidence="3">
    <location>
        <begin position="15"/>
        <end position="119"/>
    </location>
</feature>
<accession>A0A1F7HD25</accession>
<feature type="compositionally biased region" description="Polar residues" evidence="1">
    <location>
        <begin position="149"/>
        <end position="169"/>
    </location>
</feature>
<keyword evidence="2" id="KW-0812">Transmembrane</keyword>
<name>A0A1F7HD25_9BACT</name>
<dbReference type="EMBL" id="MFZS01000014">
    <property type="protein sequence ID" value="OGK29200.1"/>
    <property type="molecule type" value="Genomic_DNA"/>
</dbReference>
<evidence type="ECO:0000256" key="2">
    <source>
        <dbReference type="SAM" id="Phobius"/>
    </source>
</evidence>
<feature type="transmembrane region" description="Helical" evidence="2">
    <location>
        <begin position="242"/>
        <end position="263"/>
    </location>
</feature>
<proteinExistence type="predicted"/>
<dbReference type="AlphaFoldDB" id="A0A1F7HD25"/>
<comment type="caution">
    <text evidence="4">The sequence shown here is derived from an EMBL/GenBank/DDBJ whole genome shotgun (WGS) entry which is preliminary data.</text>
</comment>
<evidence type="ECO:0000313" key="5">
    <source>
        <dbReference type="Proteomes" id="UP000177027"/>
    </source>
</evidence>
<reference evidence="4 5" key="1">
    <citation type="journal article" date="2016" name="Nat. Commun.">
        <title>Thousands of microbial genomes shed light on interconnected biogeochemical processes in an aquifer system.</title>
        <authorList>
            <person name="Anantharaman K."/>
            <person name="Brown C.T."/>
            <person name="Hug L.A."/>
            <person name="Sharon I."/>
            <person name="Castelle C.J."/>
            <person name="Probst A.J."/>
            <person name="Thomas B.C."/>
            <person name="Singh A."/>
            <person name="Wilkins M.J."/>
            <person name="Karaoz U."/>
            <person name="Brodie E.L."/>
            <person name="Williams K.H."/>
            <person name="Hubbard S.S."/>
            <person name="Banfield J.F."/>
        </authorList>
    </citation>
    <scope>NUCLEOTIDE SEQUENCE [LARGE SCALE GENOMIC DNA]</scope>
</reference>
<evidence type="ECO:0000259" key="3">
    <source>
        <dbReference type="PROSITE" id="PS51841"/>
    </source>
</evidence>
<organism evidence="4 5">
    <name type="scientific">Candidatus Roizmanbacteria bacterium RIFCSPHIGHO2_02_FULL_40_9</name>
    <dbReference type="NCBI Taxonomy" id="1802042"/>
    <lineage>
        <taxon>Bacteria</taxon>
        <taxon>Candidatus Roizmaniibacteriota</taxon>
    </lineage>
</organism>
<sequence length="307" mass="34023">MRKIGICFIIFFLYVHSTFASILINEIYPAPDQSNFEWVELYNNGDSIVDLSMYSLVDSSGKKLILNSVFIDPKKYSIATSSGVLNNTGDTIILKDSTGFIVDKIIYEDSLDSQVSLTRCVDNETYWKKTSIITKNASNELSCFKAVTSPTANETETPTSSDPLTSNDNDVPEEMASIESISPTGFNQTVTSSEIKSGKTLPISPVKKPLSFNKKHALRIMSQKTKISSHENVITIEQTNTFANIMLSLLAWAVFASTVSFLYSIKVQINKYKNEKEYSLQDAAVAPSNTMDGDYLSALLKTKNNSE</sequence>
<feature type="region of interest" description="Disordered" evidence="1">
    <location>
        <begin position="149"/>
        <end position="171"/>
    </location>
</feature>
<dbReference type="SUPFAM" id="SSF74853">
    <property type="entry name" value="Lamin A/C globular tail domain"/>
    <property type="match status" value="1"/>
</dbReference>
<evidence type="ECO:0000256" key="1">
    <source>
        <dbReference type="SAM" id="MobiDB-lite"/>
    </source>
</evidence>
<evidence type="ECO:0000313" key="4">
    <source>
        <dbReference type="EMBL" id="OGK29200.1"/>
    </source>
</evidence>
<keyword evidence="2" id="KW-1133">Transmembrane helix</keyword>
<gene>
    <name evidence="4" type="ORF">A3D06_01090</name>
</gene>